<dbReference type="RefSeq" id="WP_340603769.1">
    <property type="nucleotide sequence ID" value="NZ_JBBMXV010000003.1"/>
</dbReference>
<keyword evidence="1" id="KW-1133">Transmembrane helix</keyword>
<dbReference type="AlphaFoldDB" id="A0ABD5V183"/>
<dbReference type="Proteomes" id="UP001596312">
    <property type="component" value="Unassembled WGS sequence"/>
</dbReference>
<accession>A0ABD5V183</accession>
<sequence>MQRRAAAVYAALFVLVGAGAWAAGAFGLVPNQEGLLWITVLSGITVFLLVSMSYLPVRG</sequence>
<keyword evidence="1" id="KW-0472">Membrane</keyword>
<dbReference type="EMBL" id="JBHSXQ010000003">
    <property type="protein sequence ID" value="MFC6905243.1"/>
    <property type="molecule type" value="Genomic_DNA"/>
</dbReference>
<keyword evidence="1" id="KW-0812">Transmembrane</keyword>
<feature type="transmembrane region" description="Helical" evidence="1">
    <location>
        <begin position="35"/>
        <end position="57"/>
    </location>
</feature>
<name>A0ABD5V183_9EURY</name>
<gene>
    <name evidence="2" type="ORF">ACFQGH_08540</name>
</gene>
<reference evidence="2 3" key="1">
    <citation type="journal article" date="2019" name="Int. J. Syst. Evol. Microbiol.">
        <title>The Global Catalogue of Microorganisms (GCM) 10K type strain sequencing project: providing services to taxonomists for standard genome sequencing and annotation.</title>
        <authorList>
            <consortium name="The Broad Institute Genomics Platform"/>
            <consortium name="The Broad Institute Genome Sequencing Center for Infectious Disease"/>
            <person name="Wu L."/>
            <person name="Ma J."/>
        </authorList>
    </citation>
    <scope>NUCLEOTIDE SEQUENCE [LARGE SCALE GENOMIC DNA]</scope>
    <source>
        <strain evidence="2 3">CGMCC 1.3240</strain>
    </source>
</reference>
<evidence type="ECO:0000256" key="1">
    <source>
        <dbReference type="SAM" id="Phobius"/>
    </source>
</evidence>
<comment type="caution">
    <text evidence="2">The sequence shown here is derived from an EMBL/GenBank/DDBJ whole genome shotgun (WGS) entry which is preliminary data.</text>
</comment>
<evidence type="ECO:0000313" key="2">
    <source>
        <dbReference type="EMBL" id="MFC6905243.1"/>
    </source>
</evidence>
<evidence type="ECO:0000313" key="3">
    <source>
        <dbReference type="Proteomes" id="UP001596312"/>
    </source>
</evidence>
<keyword evidence="3" id="KW-1185">Reference proteome</keyword>
<protein>
    <submittedName>
        <fullName evidence="2">Uncharacterized protein</fullName>
    </submittedName>
</protein>
<proteinExistence type="predicted"/>
<organism evidence="2 3">
    <name type="scientific">Halalkalicoccus tibetensis</name>
    <dbReference type="NCBI Taxonomy" id="175632"/>
    <lineage>
        <taxon>Archaea</taxon>
        <taxon>Methanobacteriati</taxon>
        <taxon>Methanobacteriota</taxon>
        <taxon>Stenosarchaea group</taxon>
        <taxon>Halobacteria</taxon>
        <taxon>Halobacteriales</taxon>
        <taxon>Halococcaceae</taxon>
        <taxon>Halalkalicoccus</taxon>
    </lineage>
</organism>